<evidence type="ECO:0008006" key="8">
    <source>
        <dbReference type="Google" id="ProtNLM"/>
    </source>
</evidence>
<keyword evidence="7" id="KW-1185">Reference proteome</keyword>
<comment type="similarity">
    <text evidence="2">Belongs to the V-ATPase G subunit family.</text>
</comment>
<dbReference type="PANTHER" id="PTHR12713">
    <property type="entry name" value="VACUOLAR ATP SYNTHASE SUBUNIT G"/>
    <property type="match status" value="1"/>
</dbReference>
<dbReference type="Proteomes" id="UP001341840">
    <property type="component" value="Unassembled WGS sequence"/>
</dbReference>
<dbReference type="EMBL" id="JASCZI010030840">
    <property type="protein sequence ID" value="MED6125035.1"/>
    <property type="molecule type" value="Genomic_DNA"/>
</dbReference>
<protein>
    <recommendedName>
        <fullName evidence="8">V-type proton ATPase subunit G</fullName>
    </recommendedName>
</protein>
<proteinExistence type="inferred from homology"/>
<evidence type="ECO:0000256" key="1">
    <source>
        <dbReference type="ARBA" id="ARBA00003847"/>
    </source>
</evidence>
<evidence type="ECO:0000256" key="3">
    <source>
        <dbReference type="ARBA" id="ARBA00022448"/>
    </source>
</evidence>
<gene>
    <name evidence="6" type="ORF">PIB30_064609</name>
</gene>
<dbReference type="Pfam" id="PF03179">
    <property type="entry name" value="V-ATPase_G"/>
    <property type="match status" value="1"/>
</dbReference>
<evidence type="ECO:0000256" key="5">
    <source>
        <dbReference type="ARBA" id="ARBA00023065"/>
    </source>
</evidence>
<sequence length="153" mass="17587">MPPEQAVATCSQSRGCFRNSGRRSFRRDLSSLHLVMEERAAIVVLLLCCVKESSRKCRASVLIQAPQQNPVFHCSLRWLAFTFHRIPLLVLLRTWWILHRFILLGKLARLKQAKDETEKEIAEHRAQLGYEFQKKVSESTGGSDANVKRLARN</sequence>
<evidence type="ECO:0000256" key="4">
    <source>
        <dbReference type="ARBA" id="ARBA00022781"/>
    </source>
</evidence>
<dbReference type="PANTHER" id="PTHR12713:SF11">
    <property type="entry name" value="V-TYPE PROTON ATPASE SUBUNIT G"/>
    <property type="match status" value="1"/>
</dbReference>
<comment type="function">
    <text evidence="1">Catalytic subunit of the peripheral V1 complex of vacuolar ATPase (V-ATPase). V-ATPase is responsible for acidifying a variety of intracellular compartments in eukaryotic cells.</text>
</comment>
<comment type="caution">
    <text evidence="6">The sequence shown here is derived from an EMBL/GenBank/DDBJ whole genome shotgun (WGS) entry which is preliminary data.</text>
</comment>
<keyword evidence="3" id="KW-0813">Transport</keyword>
<reference evidence="6 7" key="1">
    <citation type="journal article" date="2023" name="Plants (Basel)">
        <title>Bridging the Gap: Combining Genomics and Transcriptomics Approaches to Understand Stylosanthes scabra, an Orphan Legume from the Brazilian Caatinga.</title>
        <authorList>
            <person name="Ferreira-Neto J.R.C."/>
            <person name="da Silva M.D."/>
            <person name="Binneck E."/>
            <person name="de Melo N.F."/>
            <person name="da Silva R.H."/>
            <person name="de Melo A.L.T.M."/>
            <person name="Pandolfi V."/>
            <person name="Bustamante F.O."/>
            <person name="Brasileiro-Vidal A.C."/>
            <person name="Benko-Iseppon A.M."/>
        </authorList>
    </citation>
    <scope>NUCLEOTIDE SEQUENCE [LARGE SCALE GENOMIC DNA]</scope>
    <source>
        <tissue evidence="6">Leaves</tissue>
    </source>
</reference>
<organism evidence="6 7">
    <name type="scientific">Stylosanthes scabra</name>
    <dbReference type="NCBI Taxonomy" id="79078"/>
    <lineage>
        <taxon>Eukaryota</taxon>
        <taxon>Viridiplantae</taxon>
        <taxon>Streptophyta</taxon>
        <taxon>Embryophyta</taxon>
        <taxon>Tracheophyta</taxon>
        <taxon>Spermatophyta</taxon>
        <taxon>Magnoliopsida</taxon>
        <taxon>eudicotyledons</taxon>
        <taxon>Gunneridae</taxon>
        <taxon>Pentapetalae</taxon>
        <taxon>rosids</taxon>
        <taxon>fabids</taxon>
        <taxon>Fabales</taxon>
        <taxon>Fabaceae</taxon>
        <taxon>Papilionoideae</taxon>
        <taxon>50 kb inversion clade</taxon>
        <taxon>dalbergioids sensu lato</taxon>
        <taxon>Dalbergieae</taxon>
        <taxon>Pterocarpus clade</taxon>
        <taxon>Stylosanthes</taxon>
    </lineage>
</organism>
<keyword evidence="4" id="KW-0375">Hydrogen ion transport</keyword>
<dbReference type="Gene3D" id="1.20.5.2950">
    <property type="match status" value="1"/>
</dbReference>
<evidence type="ECO:0000313" key="7">
    <source>
        <dbReference type="Proteomes" id="UP001341840"/>
    </source>
</evidence>
<evidence type="ECO:0000313" key="6">
    <source>
        <dbReference type="EMBL" id="MED6125035.1"/>
    </source>
</evidence>
<evidence type="ECO:0000256" key="2">
    <source>
        <dbReference type="ARBA" id="ARBA00010066"/>
    </source>
</evidence>
<dbReference type="InterPro" id="IPR005124">
    <property type="entry name" value="V-ATPase_G"/>
</dbReference>
<name>A0ABU6RM25_9FABA</name>
<keyword evidence="5" id="KW-0406">Ion transport</keyword>
<accession>A0ABU6RM25</accession>